<dbReference type="eggNOG" id="COG4926">
    <property type="taxonomic scope" value="Bacteria"/>
</dbReference>
<reference evidence="3 4" key="3">
    <citation type="journal article" date="1997" name="Protein Eng.">
        <title>High-resolution crystal structure of M-protease: phylogeny aided analysis of the high-alkaline adaptation mechanism.</title>
        <authorList>
            <person name="Shirai T."/>
            <person name="Suzuki A."/>
            <person name="Yamane T."/>
            <person name="Ashida T."/>
            <person name="Kobayashi T."/>
            <person name="Ito S."/>
        </authorList>
    </citation>
    <scope>NUCLEOTIDE SEQUENCE [LARGE SCALE GENOMIC DNA]</scope>
    <source>
        <strain evidence="3 4">KSM-K16</strain>
    </source>
</reference>
<evidence type="ECO:0000259" key="2">
    <source>
        <dbReference type="Pfam" id="PF18994"/>
    </source>
</evidence>
<reference evidence="3 4" key="2">
    <citation type="journal article" date="1995" name="Appl. Microbiol. Biotechnol.">
        <title>Purification and properties of an alkaline protease from alkalophilic Bacillus sp. KSM-K16.</title>
        <authorList>
            <person name="Kobayashi T."/>
            <person name="Hakamada Y."/>
            <person name="Adachi S."/>
            <person name="Hitomi J."/>
            <person name="Yoshimatsu T."/>
            <person name="Koike K."/>
            <person name="Kawai S."/>
            <person name="Ito S."/>
        </authorList>
    </citation>
    <scope>NUCLEOTIDE SEQUENCE [LARGE SCALE GENOMIC DNA]</scope>
    <source>
        <strain evidence="3 4">KSM-K16</strain>
    </source>
</reference>
<evidence type="ECO:0000313" key="3">
    <source>
        <dbReference type="EMBL" id="BAD65352.1"/>
    </source>
</evidence>
<dbReference type="Gene3D" id="6.20.110.10">
    <property type="match status" value="1"/>
</dbReference>
<dbReference type="Gene3D" id="3.55.50.40">
    <property type="match status" value="1"/>
</dbReference>
<dbReference type="RefSeq" id="WP_011247660.1">
    <property type="nucleotide sequence ID" value="NC_006582.1"/>
</dbReference>
<dbReference type="InterPro" id="IPR010572">
    <property type="entry name" value="Tail_dom"/>
</dbReference>
<dbReference type="AlphaFoldDB" id="Q5WE58"/>
<dbReference type="Pfam" id="PF18994">
    <property type="entry name" value="Prophage_tailD1"/>
    <property type="match status" value="1"/>
</dbReference>
<accession>Q5WE58</accession>
<proteinExistence type="predicted"/>
<dbReference type="NCBIfam" id="TIGR01665">
    <property type="entry name" value="put_anti_recept"/>
    <property type="match status" value="1"/>
</dbReference>
<gene>
    <name evidence="3" type="ordered locus">ABC2818</name>
</gene>
<dbReference type="InterPro" id="IPR044051">
    <property type="entry name" value="Prophage_tail_N"/>
</dbReference>
<dbReference type="EMBL" id="AP006627">
    <property type="protein sequence ID" value="BAD65352.1"/>
    <property type="molecule type" value="Genomic_DNA"/>
</dbReference>
<dbReference type="InterPro" id="IPR007119">
    <property type="entry name" value="Phage_tail_spike_N"/>
</dbReference>
<dbReference type="Proteomes" id="UP000001168">
    <property type="component" value="Chromosome"/>
</dbReference>
<sequence length="461" mass="52547">MKLPEPLVLQTMSGVFEPLTDTYNVVHKETTDGEKMLSFSVEKTERNAALFDMILPKEVIIFENERYVIDPFDHSPIGMTSEKSVEARHEIFDILKAEYQTKETTGALRIRKALDLALENTGITYTFVGEDLPSEDFENFGNATALDMLQQVMNRFGCEYRISGRHLTVATEIARYTDGQVRHGHNLKSISEHQDGTDIITHIEGWGRVDEETNKPVVKTVYESEHSEKYKDVTTGKKRLYKAFFQDDRFTTQEGIDAEAKRRANGVPSYHLEVEYEELVKNGLKLHDFQLGDYIWVIHEGLKLDIQARIISVERYPYENRSPVIELGSFRRDITEKITEIEEAGKEISKVSTSVAIARQTAQQASEVARSVQESVGGTNQTLSQHLSDNIRHVTDMERFYWNNKADKGESGQDAAWALNEARKYTDQRVGEVMSIVDALIQRVDDIDRRLKALEGNQGTV</sequence>
<evidence type="ECO:0000259" key="1">
    <source>
        <dbReference type="Pfam" id="PF06605"/>
    </source>
</evidence>
<feature type="domain" description="Prophage endopeptidase tail N-terminal" evidence="2">
    <location>
        <begin position="8"/>
        <end position="89"/>
    </location>
</feature>
<reference evidence="4" key="4">
    <citation type="submission" date="2003-10" db="EMBL/GenBank/DDBJ databases">
        <title>The complete genome sequence of the alkaliphilic Bacillus clausii KSM-K16.</title>
        <authorList>
            <person name="Takaki Y."/>
            <person name="Kageyama Y."/>
            <person name="Shimamura S."/>
            <person name="Suzuki H."/>
            <person name="Nishi S."/>
            <person name="Hatada Y."/>
            <person name="Kawai S."/>
            <person name="Ito S."/>
            <person name="Horikoshi K."/>
        </authorList>
    </citation>
    <scope>NUCLEOTIDE SEQUENCE [LARGE SCALE GENOMIC DNA]</scope>
    <source>
        <strain evidence="4">KSM-K16</strain>
    </source>
</reference>
<protein>
    <submittedName>
        <fullName evidence="3">Phage-related protein</fullName>
    </submittedName>
</protein>
<dbReference type="HOGENOM" id="CLU_574479_0_0_9"/>
<reference evidence="3 4" key="1">
    <citation type="journal article" date="1994" name="J. Ferment. Bioeng.">
        <title>Molecular cloning and nucleotide sequence of the gene for an alkaline protease from the alkalophilic Bacillus sp. KSM-K16.</title>
        <authorList>
            <person name="Hakamada Y."/>
            <person name="Kobayashi T."/>
            <person name="Hitomi J."/>
            <person name="Kawai S."/>
            <person name="Ito S."/>
        </authorList>
    </citation>
    <scope>NUCLEOTIDE SEQUENCE [LARGE SCALE GENOMIC DNA]</scope>
    <source>
        <strain evidence="3 4">KSM-K16</strain>
    </source>
</reference>
<evidence type="ECO:0000313" key="4">
    <source>
        <dbReference type="Proteomes" id="UP000001168"/>
    </source>
</evidence>
<feature type="domain" description="Tail spike" evidence="1">
    <location>
        <begin position="91"/>
        <end position="341"/>
    </location>
</feature>
<dbReference type="Pfam" id="PF06605">
    <property type="entry name" value="Prophage_tail"/>
    <property type="match status" value="1"/>
</dbReference>
<dbReference type="KEGG" id="bcl:ABC2818"/>
<name>Q5WE58_SHOC1</name>
<keyword evidence="4" id="KW-1185">Reference proteome</keyword>
<dbReference type="OrthoDB" id="2311165at2"/>
<organism evidence="3 4">
    <name type="scientific">Shouchella clausii (strain KSM-K16)</name>
    <name type="common">Alkalihalobacillus clausii</name>
    <dbReference type="NCBI Taxonomy" id="66692"/>
    <lineage>
        <taxon>Bacteria</taxon>
        <taxon>Bacillati</taxon>
        <taxon>Bacillota</taxon>
        <taxon>Bacilli</taxon>
        <taxon>Bacillales</taxon>
        <taxon>Bacillaceae</taxon>
        <taxon>Shouchella</taxon>
    </lineage>
</organism>
<dbReference type="STRING" id="66692.ABC2818"/>
<reference evidence="3 4" key="5">
    <citation type="journal article" date="2007" name="Extremophiles">
        <title>Intragenomic diversity of the V1 regions of 16S rRNA genes in high-alkaline protease-producing Bacillus clausii spp.</title>
        <authorList>
            <person name="Kageyama Y."/>
            <person name="Takaki Y."/>
            <person name="Shimamura S."/>
            <person name="Nishi S."/>
            <person name="Nogi Y."/>
            <person name="Uchimura K."/>
            <person name="Kobayashi T."/>
            <person name="Hitomi J."/>
            <person name="Ozaki K."/>
            <person name="Kawai S."/>
            <person name="Ito S."/>
            <person name="Horikoshi K."/>
        </authorList>
    </citation>
    <scope>NUCLEOTIDE SEQUENCE [LARGE SCALE GENOMIC DNA]</scope>
    <source>
        <strain evidence="3 4">KSM-K16</strain>
    </source>
</reference>